<name>A0AAD7DNC8_MYCRO</name>
<protein>
    <submittedName>
        <fullName evidence="2">Uncharacterized protein</fullName>
    </submittedName>
</protein>
<evidence type="ECO:0000313" key="2">
    <source>
        <dbReference type="EMBL" id="KAJ7695929.1"/>
    </source>
</evidence>
<evidence type="ECO:0000256" key="1">
    <source>
        <dbReference type="SAM" id="MobiDB-lite"/>
    </source>
</evidence>
<feature type="region of interest" description="Disordered" evidence="1">
    <location>
        <begin position="151"/>
        <end position="173"/>
    </location>
</feature>
<gene>
    <name evidence="2" type="ORF">B0H17DRAFT_1178037</name>
</gene>
<dbReference type="AlphaFoldDB" id="A0AAD7DNC8"/>
<proteinExistence type="predicted"/>
<organism evidence="2 3">
    <name type="scientific">Mycena rosella</name>
    <name type="common">Pink bonnet</name>
    <name type="synonym">Agaricus rosellus</name>
    <dbReference type="NCBI Taxonomy" id="1033263"/>
    <lineage>
        <taxon>Eukaryota</taxon>
        <taxon>Fungi</taxon>
        <taxon>Dikarya</taxon>
        <taxon>Basidiomycota</taxon>
        <taxon>Agaricomycotina</taxon>
        <taxon>Agaricomycetes</taxon>
        <taxon>Agaricomycetidae</taxon>
        <taxon>Agaricales</taxon>
        <taxon>Marasmiineae</taxon>
        <taxon>Mycenaceae</taxon>
        <taxon>Mycena</taxon>
    </lineage>
</organism>
<accession>A0AAD7DNC8</accession>
<keyword evidence="3" id="KW-1185">Reference proteome</keyword>
<sequence>MLVRSRKQTPVFIVIPFHTTPGSSRVQSRTILAPSWNWHSALGFSLGLSRTTLAPPWSWHSALGFGFAVESDNASPTLELAFGTRSSISRGLRVRDMRKGMARIEEARSQQGRAGAGAHNLLESHSHTDFAANTGDKQIILQSIDQNRLKKQKRSARTFKHQGRTTQEEKELE</sequence>
<dbReference type="EMBL" id="JARKIE010000036">
    <property type="protein sequence ID" value="KAJ7695929.1"/>
    <property type="molecule type" value="Genomic_DNA"/>
</dbReference>
<dbReference type="Proteomes" id="UP001221757">
    <property type="component" value="Unassembled WGS sequence"/>
</dbReference>
<reference evidence="2" key="1">
    <citation type="submission" date="2023-03" db="EMBL/GenBank/DDBJ databases">
        <title>Massive genome expansion in bonnet fungi (Mycena s.s.) driven by repeated elements and novel gene families across ecological guilds.</title>
        <authorList>
            <consortium name="Lawrence Berkeley National Laboratory"/>
            <person name="Harder C.B."/>
            <person name="Miyauchi S."/>
            <person name="Viragh M."/>
            <person name="Kuo A."/>
            <person name="Thoen E."/>
            <person name="Andreopoulos B."/>
            <person name="Lu D."/>
            <person name="Skrede I."/>
            <person name="Drula E."/>
            <person name="Henrissat B."/>
            <person name="Morin E."/>
            <person name="Kohler A."/>
            <person name="Barry K."/>
            <person name="LaButti K."/>
            <person name="Morin E."/>
            <person name="Salamov A."/>
            <person name="Lipzen A."/>
            <person name="Mereny Z."/>
            <person name="Hegedus B."/>
            <person name="Baldrian P."/>
            <person name="Stursova M."/>
            <person name="Weitz H."/>
            <person name="Taylor A."/>
            <person name="Grigoriev I.V."/>
            <person name="Nagy L.G."/>
            <person name="Martin F."/>
            <person name="Kauserud H."/>
        </authorList>
    </citation>
    <scope>NUCLEOTIDE SEQUENCE</scope>
    <source>
        <strain evidence="2">CBHHK067</strain>
    </source>
</reference>
<comment type="caution">
    <text evidence="2">The sequence shown here is derived from an EMBL/GenBank/DDBJ whole genome shotgun (WGS) entry which is preliminary data.</text>
</comment>
<evidence type="ECO:0000313" key="3">
    <source>
        <dbReference type="Proteomes" id="UP001221757"/>
    </source>
</evidence>
<feature type="compositionally biased region" description="Basic residues" evidence="1">
    <location>
        <begin position="151"/>
        <end position="163"/>
    </location>
</feature>